<feature type="region of interest" description="Disordered" evidence="4">
    <location>
        <begin position="478"/>
        <end position="565"/>
    </location>
</feature>
<dbReference type="EMBL" id="CP002047">
    <property type="protein sequence ID" value="ADI09399.1"/>
    <property type="molecule type" value="Genomic_DNA"/>
</dbReference>
<feature type="compositionally biased region" description="Low complexity" evidence="4">
    <location>
        <begin position="494"/>
        <end position="511"/>
    </location>
</feature>
<protein>
    <recommendedName>
        <fullName evidence="6">Protein kinase domain-containing protein</fullName>
    </recommendedName>
</protein>
<dbReference type="GO" id="GO:0004672">
    <property type="term" value="F:protein kinase activity"/>
    <property type="evidence" value="ECO:0007669"/>
    <property type="project" value="InterPro"/>
</dbReference>
<keyword evidence="8" id="KW-1185">Reference proteome</keyword>
<keyword evidence="5" id="KW-1133">Transmembrane helix</keyword>
<dbReference type="PROSITE" id="PS50011">
    <property type="entry name" value="PROTEIN_KINASE_DOM"/>
    <property type="match status" value="1"/>
</dbReference>
<dbReference type="AlphaFoldDB" id="D7BS81"/>
<dbReference type="PANTHER" id="PTHR45832">
    <property type="entry name" value="SERINE/THREONINE-PROTEIN KINASE SAMKA-RELATED-RELATED"/>
    <property type="match status" value="1"/>
</dbReference>
<feature type="compositionally biased region" description="Polar residues" evidence="4">
    <location>
        <begin position="822"/>
        <end position="831"/>
    </location>
</feature>
<feature type="region of interest" description="Disordered" evidence="4">
    <location>
        <begin position="685"/>
        <end position="712"/>
    </location>
</feature>
<keyword evidence="2" id="KW-0547">Nucleotide-binding</keyword>
<reference evidence="7 8" key="1">
    <citation type="journal article" date="2010" name="J. Bacteriol.">
        <title>Genome sequence of the milbemycin-producing bacterium Streptomyces bingchenggensis.</title>
        <authorList>
            <person name="Wang X.J."/>
            <person name="Yan Y.J."/>
            <person name="Zhang B."/>
            <person name="An J."/>
            <person name="Wang J.J."/>
            <person name="Tian J."/>
            <person name="Jiang L."/>
            <person name="Chen Y.H."/>
            <person name="Huang S.X."/>
            <person name="Yin M."/>
            <person name="Zhang J."/>
            <person name="Gao A.L."/>
            <person name="Liu C.X."/>
            <person name="Zhu Z.X."/>
            <person name="Xiang W.S."/>
        </authorList>
    </citation>
    <scope>NUCLEOTIDE SEQUENCE [LARGE SCALE GENOMIC DNA]</scope>
    <source>
        <strain evidence="7 8">BCW-1</strain>
    </source>
</reference>
<keyword evidence="5" id="KW-0472">Membrane</keyword>
<evidence type="ECO:0000256" key="2">
    <source>
        <dbReference type="ARBA" id="ARBA00022741"/>
    </source>
</evidence>
<proteinExistence type="inferred from homology"/>
<dbReference type="KEGG" id="sbh:SBI_06279"/>
<feature type="region of interest" description="Disordered" evidence="4">
    <location>
        <begin position="399"/>
        <end position="448"/>
    </location>
</feature>
<evidence type="ECO:0000313" key="7">
    <source>
        <dbReference type="EMBL" id="ADI09399.1"/>
    </source>
</evidence>
<evidence type="ECO:0000256" key="1">
    <source>
        <dbReference type="ARBA" id="ARBA00008874"/>
    </source>
</evidence>
<name>D7BS81_STRBB</name>
<dbReference type="InterPro" id="IPR051931">
    <property type="entry name" value="PAK3-like"/>
</dbReference>
<dbReference type="InterPro" id="IPR011009">
    <property type="entry name" value="Kinase-like_dom_sf"/>
</dbReference>
<dbReference type="STRING" id="749414.SBI_06279"/>
<dbReference type="eggNOG" id="COG0515">
    <property type="taxonomic scope" value="Bacteria"/>
</dbReference>
<dbReference type="GO" id="GO:0005524">
    <property type="term" value="F:ATP binding"/>
    <property type="evidence" value="ECO:0007669"/>
    <property type="project" value="UniProtKB-KW"/>
</dbReference>
<organism evidence="7 8">
    <name type="scientific">Streptomyces bingchenggensis (strain BCW-1)</name>
    <dbReference type="NCBI Taxonomy" id="749414"/>
    <lineage>
        <taxon>Bacteria</taxon>
        <taxon>Bacillati</taxon>
        <taxon>Actinomycetota</taxon>
        <taxon>Actinomycetes</taxon>
        <taxon>Kitasatosporales</taxon>
        <taxon>Streptomycetaceae</taxon>
        <taxon>Streptomyces</taxon>
    </lineage>
</organism>
<evidence type="ECO:0000256" key="5">
    <source>
        <dbReference type="SAM" id="Phobius"/>
    </source>
</evidence>
<comment type="similarity">
    <text evidence="1">Belongs to the protein kinase superfamily. STE Ser/Thr protein kinase family. STE20 subfamily.</text>
</comment>
<dbReference type="SUPFAM" id="SSF56112">
    <property type="entry name" value="Protein kinase-like (PK-like)"/>
    <property type="match status" value="1"/>
</dbReference>
<dbReference type="RefSeq" id="WP_014178850.1">
    <property type="nucleotide sequence ID" value="NC_016582.1"/>
</dbReference>
<dbReference type="SMART" id="SM00220">
    <property type="entry name" value="S_TKc"/>
    <property type="match status" value="1"/>
</dbReference>
<dbReference type="PANTHER" id="PTHR45832:SF22">
    <property type="entry name" value="SERINE_THREONINE-PROTEIN KINASE SAMKA-RELATED"/>
    <property type="match status" value="1"/>
</dbReference>
<feature type="domain" description="Protein kinase" evidence="6">
    <location>
        <begin position="55"/>
        <end position="677"/>
    </location>
</feature>
<evidence type="ECO:0000313" key="8">
    <source>
        <dbReference type="Proteomes" id="UP000000377"/>
    </source>
</evidence>
<dbReference type="Pfam" id="PF07714">
    <property type="entry name" value="PK_Tyr_Ser-Thr"/>
    <property type="match status" value="1"/>
</dbReference>
<feature type="compositionally biased region" description="Low complexity" evidence="4">
    <location>
        <begin position="531"/>
        <end position="541"/>
    </location>
</feature>
<feature type="region of interest" description="Disordered" evidence="4">
    <location>
        <begin position="727"/>
        <end position="748"/>
    </location>
</feature>
<evidence type="ECO:0000256" key="3">
    <source>
        <dbReference type="ARBA" id="ARBA00022840"/>
    </source>
</evidence>
<feature type="compositionally biased region" description="Low complexity" evidence="4">
    <location>
        <begin position="350"/>
        <end position="364"/>
    </location>
</feature>
<feature type="compositionally biased region" description="Low complexity" evidence="4">
    <location>
        <begin position="553"/>
        <end position="565"/>
    </location>
</feature>
<accession>D7BS81</accession>
<keyword evidence="3" id="KW-0067">ATP-binding</keyword>
<sequence>MDEYAGRVLADRYRLPLPPADEYELVETRAFDTYSGQEVHLRQIPLPETVEAEVVGDDGRYGAGGPGASAYSGAAYPGASGALGRTNGMGRGARTGGGDPAVRRAIEAATAAAQVPDHPRLDQVFHVFVEAGSLWIVSELVAGRPLAALLAERTLSPYRAAELAHDILTALRALHTDGWIHRNITARTVLVCDDGRAMLTGLAAGAAEEALCGYDPVPRPSAGPADRPERGGRSAPAEAADHGSDADADGGEAGGPAVEGRSAAGGFPAPRDPGARGVPGVSDTAPGEGEPRAAQGGLPGPRGALEQPGPGPGLRLPPGSEWRPAERIEGGRTEGPSDPNSTHGAGRGVPGARPGELAPGGRPSAPAPGDPQGAAERAARASAIAAYAAGARAAARANVEGSAPRSARPGAADVPNGPTTEHVEGAPRPAPDANGTAPDPYADPNLQADLGTQADRSAGLTPNQAGRNLHATRALYIDPGRPAAPNGAPVPGSYADPNAAANRQAPQAPYATPGQITPGQITPGQGTPDHAAPGATPRPAGAGAGSWDDDAAAAHGARRGPATALAAERARQARIVVVGAVTERWAPEQAVPVHENWRLAPPVGPAADLWAVGVLLFRAVQGHAPYPEESAAELVQLVCSEAPAYAEECGPLRPVVESLLRQDPTERPDFEELRGWLRSLIRSAPEPDVGSSTVTVPSIGPGGPSDPRRLPIVRRRGWLVRRGRAGGAPVVAAHGRHKRGKQPGEGRPRRLGRVLLALILLVLAAAVLYAMMFMPRADEEKGQGRTGTAGAQSDAPTASREPSPHDPQSSSGGGEGSGTSSPDDQQAQSTPPAGLAKGFAVRKDPKGFKVAVHENWTRRGENSRGQIRYIGGDFELVVVAGRDKESEFGADPMAYQQNKEPELSAFRSSSWASSSGLRRIDVGQTAMAEGEFSWRDSSGRNVYARNLVMLIDGRYHVVLVIGPADERRAVARYFEQATATYSTSG</sequence>
<feature type="region of interest" description="Disordered" evidence="4">
    <location>
        <begin position="780"/>
        <end position="840"/>
    </location>
</feature>
<dbReference type="InterPro" id="IPR000719">
    <property type="entry name" value="Prot_kinase_dom"/>
</dbReference>
<dbReference type="Gene3D" id="1.10.510.10">
    <property type="entry name" value="Transferase(Phosphotransferase) domain 1"/>
    <property type="match status" value="2"/>
</dbReference>
<feature type="compositionally biased region" description="Polar residues" evidence="4">
    <location>
        <begin position="514"/>
        <end position="525"/>
    </location>
</feature>
<gene>
    <name evidence="7" type="ordered locus">SBI_06279</name>
</gene>
<feature type="transmembrane region" description="Helical" evidence="5">
    <location>
        <begin position="751"/>
        <end position="771"/>
    </location>
</feature>
<dbReference type="InterPro" id="IPR001245">
    <property type="entry name" value="Ser-Thr/Tyr_kinase_cat_dom"/>
</dbReference>
<dbReference type="PATRIC" id="fig|749414.3.peg.6470"/>
<evidence type="ECO:0000259" key="6">
    <source>
        <dbReference type="PROSITE" id="PS50011"/>
    </source>
</evidence>
<feature type="compositionally biased region" description="Basic and acidic residues" evidence="4">
    <location>
        <begin position="323"/>
        <end position="332"/>
    </location>
</feature>
<dbReference type="HOGENOM" id="CLU_006299_0_0_11"/>
<feature type="region of interest" description="Disordered" evidence="4">
    <location>
        <begin position="215"/>
        <end position="378"/>
    </location>
</feature>
<evidence type="ECO:0000256" key="4">
    <source>
        <dbReference type="SAM" id="MobiDB-lite"/>
    </source>
</evidence>
<keyword evidence="5" id="KW-0812">Transmembrane</keyword>
<dbReference type="Proteomes" id="UP000000377">
    <property type="component" value="Chromosome"/>
</dbReference>